<reference evidence="2" key="2">
    <citation type="submission" date="2020-07" db="EMBL/GenBank/DDBJ databases">
        <authorList>
            <person name="Lood C."/>
            <person name="Girard L."/>
        </authorList>
    </citation>
    <scope>NUCLEOTIDE SEQUENCE</scope>
    <source>
        <strain evidence="2">SWRI12</strain>
    </source>
</reference>
<dbReference type="EMBL" id="JABWRB010000005">
    <property type="protein sequence ID" value="MBC3389124.1"/>
    <property type="molecule type" value="Genomic_DNA"/>
</dbReference>
<protein>
    <recommendedName>
        <fullName evidence="1">Protein kinase domain-containing protein</fullName>
    </recommendedName>
</protein>
<accession>A0A923FBP5</accession>
<dbReference type="GO" id="GO:0004672">
    <property type="term" value="F:protein kinase activity"/>
    <property type="evidence" value="ECO:0007669"/>
    <property type="project" value="InterPro"/>
</dbReference>
<dbReference type="AlphaFoldDB" id="A0A923FBP5"/>
<organism evidence="2">
    <name type="scientific">Pseudomonas zanjanensis</name>
    <dbReference type="NCBI Taxonomy" id="2745496"/>
    <lineage>
        <taxon>Bacteria</taxon>
        <taxon>Pseudomonadati</taxon>
        <taxon>Pseudomonadota</taxon>
        <taxon>Gammaproteobacteria</taxon>
        <taxon>Pseudomonadales</taxon>
        <taxon>Pseudomonadaceae</taxon>
        <taxon>Pseudomonas</taxon>
    </lineage>
</organism>
<dbReference type="InterPro" id="IPR011009">
    <property type="entry name" value="Kinase-like_dom_sf"/>
</dbReference>
<dbReference type="InterPro" id="IPR000719">
    <property type="entry name" value="Prot_kinase_dom"/>
</dbReference>
<sequence>MIFGGATAKIGDLGRASKRDINSSNDLYKIAGDYAYAPPEQLYGYQLDNWYDRRQRCDLYQFASLISYLLFSASLNTMLKNRLPSQLVPIAWGGAHASYIDALPHLIKIFNEVLQEWEKELPIWLAPEIIDILQQCGTPSFSERGSRKTLSSQPSNLGLNRFVSQFDRLGFKATIEARKILKVMKP</sequence>
<dbReference type="SUPFAM" id="SSF56112">
    <property type="entry name" value="Protein kinase-like (PK-like)"/>
    <property type="match status" value="1"/>
</dbReference>
<reference evidence="2" key="1">
    <citation type="journal article" date="2020" name="Microorganisms">
        <title>Reliable Identification of Environmental Pseudomonas Isolates Using the rpoD Gene.</title>
        <authorList>
            <consortium name="The Broad Institute Genome Sequencing Platform"/>
            <person name="Girard L."/>
            <person name="Lood C."/>
            <person name="Rokni-Zadeh H."/>
            <person name="van Noort V."/>
            <person name="Lavigne R."/>
            <person name="De Mot R."/>
        </authorList>
    </citation>
    <scope>NUCLEOTIDE SEQUENCE</scope>
    <source>
        <strain evidence="2">SWRI12</strain>
    </source>
</reference>
<dbReference type="Gene3D" id="1.10.510.10">
    <property type="entry name" value="Transferase(Phosphotransferase) domain 1"/>
    <property type="match status" value="1"/>
</dbReference>
<comment type="caution">
    <text evidence="2">The sequence shown here is derived from an EMBL/GenBank/DDBJ whole genome shotgun (WGS) entry which is preliminary data.</text>
</comment>
<dbReference type="PROSITE" id="PS50011">
    <property type="entry name" value="PROTEIN_KINASE_DOM"/>
    <property type="match status" value="1"/>
</dbReference>
<name>A0A923FBP5_9PSED</name>
<dbReference type="GO" id="GO:0005524">
    <property type="term" value="F:ATP binding"/>
    <property type="evidence" value="ECO:0007669"/>
    <property type="project" value="InterPro"/>
</dbReference>
<feature type="domain" description="Protein kinase" evidence="1">
    <location>
        <begin position="1"/>
        <end position="163"/>
    </location>
</feature>
<proteinExistence type="predicted"/>
<evidence type="ECO:0000259" key="1">
    <source>
        <dbReference type="PROSITE" id="PS50011"/>
    </source>
</evidence>
<gene>
    <name evidence="2" type="ORF">HU715_05620</name>
</gene>
<evidence type="ECO:0000313" key="2">
    <source>
        <dbReference type="EMBL" id="MBC3389124.1"/>
    </source>
</evidence>